<sequence length="718" mass="80682">MTKNIHALNLKGVMESLPPLEQPPPPADDADELINILPSYSMYHSTVGKNLTPRPEDRRQDPPSYELTPQSSVGSQSSSERRNRLVDDPDDYVTGGNADEQSLLANVFKLPRLHHSNKSISSLVSIDIVFTEHIGKVGIPPKIIDPLTKEWRQGDFIYGYVLVTNHAEEPIPFDVFAVQFDGVEMLYDDKSNPYIPSTHESLCSMFDFNASWNEGFLDRLSSEDNNPYHKSSVGKDPVDNTFVHLDSHKVFVPHVTYKKFFAFRLPDRCLDSVCRHGIDSHLQLPPTLGRCKHERMLVLRDPNRRYSNLGNDLATDDASVAYHLSARIIGPFTDYADYATTKPKGPDNQYVIFNEVHAYIRVVPSPNPGFELNRASIAEESRILYNQLLRDVKDAINAGRSVAEPQRRPPSNFASPLGSPHTERPSLLPTTSSMDVAKIQQAYYSSPQPTVKPKEFRVFYPVKKQSVFHKSKVVGLASFSTPRVDHRVSYIPALPNSPHGPTKVDIPLTLEFISHDGKAGGQVPDFRRVSVEIVALTVRSKRNPIPVDIVPEMMFNDKGKSTENFDMITIKRFQGYATELSRLMRESGDEFHITSELSANVKAMANLAAKYHTLKVDTITLTDDDGLVVPHIGNIPWTSAAEGANQTRYLKKFHLNFDIRRAKLVSADGKESAGPFHLVPDFQSCLLARLYYIRIKFKMPNGEKVCLQVPLLIQRNDA</sequence>
<feature type="region of interest" description="Disordered" evidence="1">
    <location>
        <begin position="400"/>
        <end position="430"/>
    </location>
</feature>
<comment type="caution">
    <text evidence="4">The sequence shown here is derived from an EMBL/GenBank/DDBJ whole genome shotgun (WGS) entry which is preliminary data.</text>
</comment>
<gene>
    <name evidence="4" type="ORF">DIURU_004130</name>
</gene>
<dbReference type="Pfam" id="PF04426">
    <property type="entry name" value="Bul1_C"/>
    <property type="match status" value="1"/>
</dbReference>
<evidence type="ECO:0000313" key="4">
    <source>
        <dbReference type="EMBL" id="KAA8899873.1"/>
    </source>
</evidence>
<dbReference type="OMA" id="IHPEMMF"/>
<dbReference type="InterPro" id="IPR039634">
    <property type="entry name" value="Bul1-like"/>
</dbReference>
<proteinExistence type="predicted"/>
<dbReference type="VEuPathDB" id="FungiDB:DIURU_004130"/>
<dbReference type="PANTHER" id="PTHR31904">
    <property type="entry name" value="BYPASS OF STOP CODON PROTEIN 5-RELATED"/>
    <property type="match status" value="1"/>
</dbReference>
<dbReference type="GeneID" id="54782781"/>
<evidence type="ECO:0008006" key="6">
    <source>
        <dbReference type="Google" id="ProtNLM"/>
    </source>
</evidence>
<feature type="domain" description="Bul1 N-terminal" evidence="2">
    <location>
        <begin position="28"/>
        <end position="79"/>
    </location>
</feature>
<reference evidence="4 5" key="1">
    <citation type="submission" date="2019-07" db="EMBL/GenBank/DDBJ databases">
        <title>Genome assembly of two rare yeast pathogens: Diutina rugosa and Trichomonascus ciferrii.</title>
        <authorList>
            <person name="Mixao V."/>
            <person name="Saus E."/>
            <person name="Hansen A."/>
            <person name="Lass-Flor C."/>
            <person name="Gabaldon T."/>
        </authorList>
    </citation>
    <scope>NUCLEOTIDE SEQUENCE [LARGE SCALE GENOMIC DNA]</scope>
    <source>
        <strain evidence="4 5">CBS 613</strain>
    </source>
</reference>
<evidence type="ECO:0000313" key="5">
    <source>
        <dbReference type="Proteomes" id="UP000449547"/>
    </source>
</evidence>
<dbReference type="Pfam" id="PF04425">
    <property type="entry name" value="Bul1_N"/>
    <property type="match status" value="2"/>
</dbReference>
<evidence type="ECO:0000259" key="3">
    <source>
        <dbReference type="Pfam" id="PF04426"/>
    </source>
</evidence>
<dbReference type="InterPro" id="IPR022794">
    <property type="entry name" value="Bul1_C"/>
</dbReference>
<organism evidence="4 5">
    <name type="scientific">Diutina rugosa</name>
    <name type="common">Yeast</name>
    <name type="synonym">Candida rugosa</name>
    <dbReference type="NCBI Taxonomy" id="5481"/>
    <lineage>
        <taxon>Eukaryota</taxon>
        <taxon>Fungi</taxon>
        <taxon>Dikarya</taxon>
        <taxon>Ascomycota</taxon>
        <taxon>Saccharomycotina</taxon>
        <taxon>Pichiomycetes</taxon>
        <taxon>Debaryomycetaceae</taxon>
        <taxon>Diutina</taxon>
    </lineage>
</organism>
<dbReference type="InterPro" id="IPR007519">
    <property type="entry name" value="Bul1_N"/>
</dbReference>
<dbReference type="OrthoDB" id="4094610at2759"/>
<dbReference type="RefSeq" id="XP_034011151.1">
    <property type="nucleotide sequence ID" value="XM_034156970.1"/>
</dbReference>
<name>A0A642UIX3_DIURU</name>
<keyword evidence="5" id="KW-1185">Reference proteome</keyword>
<dbReference type="PANTHER" id="PTHR31904:SF1">
    <property type="entry name" value="BYPASS OF STOP CODON PROTEIN 5-RELATED"/>
    <property type="match status" value="1"/>
</dbReference>
<feature type="domain" description="Bul1 N-terminal" evidence="2">
    <location>
        <begin position="98"/>
        <end position="404"/>
    </location>
</feature>
<evidence type="ECO:0000256" key="1">
    <source>
        <dbReference type="SAM" id="MobiDB-lite"/>
    </source>
</evidence>
<feature type="domain" description="Bul1 C-terminal" evidence="3">
    <location>
        <begin position="658"/>
        <end position="714"/>
    </location>
</feature>
<protein>
    <recommendedName>
        <fullName evidence="6">Bul1 N-terminal domain-containing protein</fullName>
    </recommendedName>
</protein>
<dbReference type="AlphaFoldDB" id="A0A642UIX3"/>
<dbReference type="Proteomes" id="UP000449547">
    <property type="component" value="Unassembled WGS sequence"/>
</dbReference>
<feature type="region of interest" description="Disordered" evidence="1">
    <location>
        <begin position="46"/>
        <end position="97"/>
    </location>
</feature>
<accession>A0A642UIX3</accession>
<evidence type="ECO:0000259" key="2">
    <source>
        <dbReference type="Pfam" id="PF04425"/>
    </source>
</evidence>
<dbReference type="EMBL" id="SWFT01000120">
    <property type="protein sequence ID" value="KAA8899873.1"/>
    <property type="molecule type" value="Genomic_DNA"/>
</dbReference>